<protein>
    <recommendedName>
        <fullName evidence="3">Methyltransferase family protein</fullName>
    </recommendedName>
</protein>
<dbReference type="OrthoDB" id="4484556at2"/>
<dbReference type="SUPFAM" id="SSF53335">
    <property type="entry name" value="S-adenosyl-L-methionine-dependent methyltransferases"/>
    <property type="match status" value="1"/>
</dbReference>
<dbReference type="RefSeq" id="WP_123744221.1">
    <property type="nucleotide sequence ID" value="NZ_RJKM01000001.1"/>
</dbReference>
<dbReference type="Proteomes" id="UP000268727">
    <property type="component" value="Unassembled WGS sequence"/>
</dbReference>
<evidence type="ECO:0000313" key="2">
    <source>
        <dbReference type="Proteomes" id="UP000268727"/>
    </source>
</evidence>
<dbReference type="Gene3D" id="3.40.50.150">
    <property type="entry name" value="Vaccinia Virus protein VP39"/>
    <property type="match status" value="1"/>
</dbReference>
<sequence>MTAFDLGLSGAECRLDLAGGGHLTLPVDRWHEDADDADHVLLDACHGPTVDLGCGPGRMVAALVGRGVVALGVDHSPLAVALTRSRGGPALRRDLFGRLPGVGRWAHALLADGNIGIGGDPVALLRRARQLLRRHGSVLVEVEPPGCGLRRERARVAGGAWFDWARVDAPSLTPVAARAGLTSRWVVERDGRWFAELVRP</sequence>
<gene>
    <name evidence="1" type="ORF">EDD40_3964</name>
</gene>
<name>A0A3N1H7T5_9PSEU</name>
<dbReference type="AlphaFoldDB" id="A0A3N1H7T5"/>
<proteinExistence type="predicted"/>
<evidence type="ECO:0000313" key="1">
    <source>
        <dbReference type="EMBL" id="ROP38605.1"/>
    </source>
</evidence>
<keyword evidence="2" id="KW-1185">Reference proteome</keyword>
<organism evidence="1 2">
    <name type="scientific">Saccharothrix texasensis</name>
    <dbReference type="NCBI Taxonomy" id="103734"/>
    <lineage>
        <taxon>Bacteria</taxon>
        <taxon>Bacillati</taxon>
        <taxon>Actinomycetota</taxon>
        <taxon>Actinomycetes</taxon>
        <taxon>Pseudonocardiales</taxon>
        <taxon>Pseudonocardiaceae</taxon>
        <taxon>Saccharothrix</taxon>
    </lineage>
</organism>
<dbReference type="EMBL" id="RJKM01000001">
    <property type="protein sequence ID" value="ROP38605.1"/>
    <property type="molecule type" value="Genomic_DNA"/>
</dbReference>
<comment type="caution">
    <text evidence="1">The sequence shown here is derived from an EMBL/GenBank/DDBJ whole genome shotgun (WGS) entry which is preliminary data.</text>
</comment>
<reference evidence="1 2" key="1">
    <citation type="submission" date="2018-11" db="EMBL/GenBank/DDBJ databases">
        <title>Sequencing the genomes of 1000 actinobacteria strains.</title>
        <authorList>
            <person name="Klenk H.-P."/>
        </authorList>
    </citation>
    <scope>NUCLEOTIDE SEQUENCE [LARGE SCALE GENOMIC DNA]</scope>
    <source>
        <strain evidence="1 2">DSM 44231</strain>
    </source>
</reference>
<accession>A0A3N1H7T5</accession>
<dbReference type="InterPro" id="IPR029063">
    <property type="entry name" value="SAM-dependent_MTases_sf"/>
</dbReference>
<evidence type="ECO:0008006" key="3">
    <source>
        <dbReference type="Google" id="ProtNLM"/>
    </source>
</evidence>